<dbReference type="Proteomes" id="UP001219355">
    <property type="component" value="Chromosome 4"/>
</dbReference>
<evidence type="ECO:0000256" key="1">
    <source>
        <dbReference type="SAM" id="MobiDB-lite"/>
    </source>
</evidence>
<organism evidence="2 3">
    <name type="scientific">Emydomyces testavorans</name>
    <dbReference type="NCBI Taxonomy" id="2070801"/>
    <lineage>
        <taxon>Eukaryota</taxon>
        <taxon>Fungi</taxon>
        <taxon>Dikarya</taxon>
        <taxon>Ascomycota</taxon>
        <taxon>Pezizomycotina</taxon>
        <taxon>Eurotiomycetes</taxon>
        <taxon>Eurotiomycetidae</taxon>
        <taxon>Onygenales</taxon>
        <taxon>Nannizziopsiaceae</taxon>
        <taxon>Emydomyces</taxon>
    </lineage>
</organism>
<keyword evidence="3" id="KW-1185">Reference proteome</keyword>
<accession>A0AAF0DM17</accession>
<evidence type="ECO:0000313" key="3">
    <source>
        <dbReference type="Proteomes" id="UP001219355"/>
    </source>
</evidence>
<proteinExistence type="predicted"/>
<feature type="compositionally biased region" description="Pro residues" evidence="1">
    <location>
        <begin position="173"/>
        <end position="193"/>
    </location>
</feature>
<feature type="compositionally biased region" description="Polar residues" evidence="1">
    <location>
        <begin position="232"/>
        <end position="253"/>
    </location>
</feature>
<dbReference type="AlphaFoldDB" id="A0AAF0DM17"/>
<protein>
    <submittedName>
        <fullName evidence="2">Uncharacterized protein</fullName>
    </submittedName>
</protein>
<feature type="region of interest" description="Disordered" evidence="1">
    <location>
        <begin position="154"/>
        <end position="299"/>
    </location>
</feature>
<evidence type="ECO:0000313" key="2">
    <source>
        <dbReference type="EMBL" id="WEW61320.1"/>
    </source>
</evidence>
<feature type="compositionally biased region" description="Pro residues" evidence="1">
    <location>
        <begin position="290"/>
        <end position="299"/>
    </location>
</feature>
<name>A0AAF0DM17_9EURO</name>
<gene>
    <name evidence="2" type="ORF">PRK78_006810</name>
</gene>
<sequence>MPFLDRGEIGDWQVYNIRYRASDGQYKVLRVEWLQEATPDDLEEVTSAIKEYAAKPNDKILDPKYRTTFRTLNPDICTVLTAGHKSNSSLTNRPADARYHISARFTTHHDRRGKWGWSVHIPIDEVQKKYLGECVEWTGGSPDKLEQQEVYRGRTEWPPGAGPDTAPWYPGEQPAPPRPPIPAGPFQPAPNPTRPAWGPGGVHEQLSRNPPSQQQGRSDQNPFQNPFIQQQRASDQVASQQVQPPATGPQTAPGNPGEATVPPSAPPTQAWGPGGQTASTQQQGRSNQPRRPPNQPRGG</sequence>
<feature type="compositionally biased region" description="Polar residues" evidence="1">
    <location>
        <begin position="207"/>
        <end position="219"/>
    </location>
</feature>
<feature type="compositionally biased region" description="Low complexity" evidence="1">
    <location>
        <begin position="220"/>
        <end position="231"/>
    </location>
</feature>
<reference evidence="2" key="1">
    <citation type="submission" date="2023-03" db="EMBL/GenBank/DDBJ databases">
        <title>Emydomyces testavorans Genome Sequence.</title>
        <authorList>
            <person name="Hoyer L."/>
        </authorList>
    </citation>
    <scope>NUCLEOTIDE SEQUENCE</scope>
    <source>
        <strain evidence="2">16-2883</strain>
    </source>
</reference>
<dbReference type="EMBL" id="CP120630">
    <property type="protein sequence ID" value="WEW61320.1"/>
    <property type="molecule type" value="Genomic_DNA"/>
</dbReference>